<evidence type="ECO:0000313" key="3">
    <source>
        <dbReference type="Ensembl" id="ENSPSTP00000019907.1"/>
    </source>
</evidence>
<dbReference type="GO" id="GO:0006952">
    <property type="term" value="P:defense response"/>
    <property type="evidence" value="ECO:0007669"/>
    <property type="project" value="InterPro"/>
</dbReference>
<dbReference type="AlphaFoldDB" id="A0A8C9FWD1"/>
<keyword evidence="1" id="KW-0732">Signal</keyword>
<sequence length="59" mass="6528">MNSLPFSFLFLFLNCAGFSHPPRDHIQCGYRGTFCTPGECPYGNSHLGSCGSGYSCCRW</sequence>
<organism evidence="3 4">
    <name type="scientific">Pavo cristatus</name>
    <name type="common">Indian peafowl</name>
    <name type="synonym">Blue peafowl</name>
    <dbReference type="NCBI Taxonomy" id="9049"/>
    <lineage>
        <taxon>Eukaryota</taxon>
        <taxon>Metazoa</taxon>
        <taxon>Chordata</taxon>
        <taxon>Craniata</taxon>
        <taxon>Vertebrata</taxon>
        <taxon>Euteleostomi</taxon>
        <taxon>Archelosauria</taxon>
        <taxon>Archosauria</taxon>
        <taxon>Dinosauria</taxon>
        <taxon>Saurischia</taxon>
        <taxon>Theropoda</taxon>
        <taxon>Coelurosauria</taxon>
        <taxon>Aves</taxon>
        <taxon>Neognathae</taxon>
        <taxon>Galloanserae</taxon>
        <taxon>Galliformes</taxon>
        <taxon>Phasianidae</taxon>
        <taxon>Phasianinae</taxon>
        <taxon>Pavo</taxon>
    </lineage>
</organism>
<evidence type="ECO:0000259" key="2">
    <source>
        <dbReference type="Pfam" id="PF00711"/>
    </source>
</evidence>
<name>A0A8C9FWD1_PAVCR</name>
<feature type="domain" description="Beta-defensin-like" evidence="2">
    <location>
        <begin position="24"/>
        <end position="58"/>
    </location>
</feature>
<dbReference type="SUPFAM" id="SSF57392">
    <property type="entry name" value="Defensin-like"/>
    <property type="match status" value="1"/>
</dbReference>
<proteinExistence type="predicted"/>
<dbReference type="InterPro" id="IPR001855">
    <property type="entry name" value="Defensin_beta-like"/>
</dbReference>
<feature type="signal peptide" evidence="1">
    <location>
        <begin position="1"/>
        <end position="19"/>
    </location>
</feature>
<feature type="chain" id="PRO_5034728879" description="Beta-defensin-like domain-containing protein" evidence="1">
    <location>
        <begin position="20"/>
        <end position="59"/>
    </location>
</feature>
<accession>A0A8C9FWD1</accession>
<keyword evidence="4" id="KW-1185">Reference proteome</keyword>
<dbReference type="Proteomes" id="UP000694428">
    <property type="component" value="Unplaced"/>
</dbReference>
<dbReference type="Ensembl" id="ENSPSTT00000020870.1">
    <property type="protein sequence ID" value="ENSPSTP00000019907.1"/>
    <property type="gene ID" value="ENSPSTG00000014425.1"/>
</dbReference>
<evidence type="ECO:0000313" key="4">
    <source>
        <dbReference type="Proteomes" id="UP000694428"/>
    </source>
</evidence>
<evidence type="ECO:0000256" key="1">
    <source>
        <dbReference type="SAM" id="SignalP"/>
    </source>
</evidence>
<reference evidence="3" key="2">
    <citation type="submission" date="2025-09" db="UniProtKB">
        <authorList>
            <consortium name="Ensembl"/>
        </authorList>
    </citation>
    <scope>IDENTIFICATION</scope>
</reference>
<dbReference type="Pfam" id="PF00711">
    <property type="entry name" value="Defensin_beta"/>
    <property type="match status" value="1"/>
</dbReference>
<protein>
    <recommendedName>
        <fullName evidence="2">Beta-defensin-like domain-containing protein</fullName>
    </recommendedName>
</protein>
<reference evidence="3" key="1">
    <citation type="submission" date="2025-08" db="UniProtKB">
        <authorList>
            <consortium name="Ensembl"/>
        </authorList>
    </citation>
    <scope>IDENTIFICATION</scope>
</reference>
<dbReference type="GO" id="GO:0005576">
    <property type="term" value="C:extracellular region"/>
    <property type="evidence" value="ECO:0007669"/>
    <property type="project" value="InterPro"/>
</dbReference>